<evidence type="ECO:0000256" key="5">
    <source>
        <dbReference type="PROSITE-ProRule" id="PRU00108"/>
    </source>
</evidence>
<keyword evidence="4 5" id="KW-0539">Nucleus</keyword>
<dbReference type="SMART" id="SM00389">
    <property type="entry name" value="HOX"/>
    <property type="match status" value="1"/>
</dbReference>
<sequence>MDQPDADHYLSLDLQQNMLLEMMKQHISSGLPYQYPANYLDQNLPQQSDEDTLSHAEHEQDENEQMPMPIVYKKRARVKFTQEQINVLEATFQQHRYPTIDMIDDLVEQLHLPTQKITVWFQNRRARLKKSQQKLEKHQSFEHDEPQHYDSGIHLEEDVSCASSTSPPLNVLPRSPPLPYIPPPPAPYYLPNPHPPFYNSMWQNFHYPIQPSYDFVSYNSPFVFHDISNYSPPAEYHG</sequence>
<evidence type="ECO:0000313" key="10">
    <source>
        <dbReference type="Proteomes" id="UP000663828"/>
    </source>
</evidence>
<name>A0A815ZQR9_ADIRI</name>
<dbReference type="InterPro" id="IPR009057">
    <property type="entry name" value="Homeodomain-like_sf"/>
</dbReference>
<keyword evidence="2 5" id="KW-0238">DNA-binding</keyword>
<dbReference type="GO" id="GO:0005634">
    <property type="term" value="C:nucleus"/>
    <property type="evidence" value="ECO:0007669"/>
    <property type="project" value="UniProtKB-SubCell"/>
</dbReference>
<organism evidence="9 10">
    <name type="scientific">Adineta ricciae</name>
    <name type="common">Rotifer</name>
    <dbReference type="NCBI Taxonomy" id="249248"/>
    <lineage>
        <taxon>Eukaryota</taxon>
        <taxon>Metazoa</taxon>
        <taxon>Spiralia</taxon>
        <taxon>Gnathifera</taxon>
        <taxon>Rotifera</taxon>
        <taxon>Eurotatoria</taxon>
        <taxon>Bdelloidea</taxon>
        <taxon>Adinetida</taxon>
        <taxon>Adinetidae</taxon>
        <taxon>Adineta</taxon>
    </lineage>
</organism>
<feature type="domain" description="Homeobox" evidence="8">
    <location>
        <begin position="71"/>
        <end position="131"/>
    </location>
</feature>
<evidence type="ECO:0000256" key="4">
    <source>
        <dbReference type="ARBA" id="ARBA00023242"/>
    </source>
</evidence>
<evidence type="ECO:0000259" key="8">
    <source>
        <dbReference type="PROSITE" id="PS50071"/>
    </source>
</evidence>
<evidence type="ECO:0000256" key="2">
    <source>
        <dbReference type="ARBA" id="ARBA00023125"/>
    </source>
</evidence>
<evidence type="ECO:0000313" key="9">
    <source>
        <dbReference type="EMBL" id="CAF1586369.1"/>
    </source>
</evidence>
<feature type="DNA-binding region" description="Homeobox" evidence="5">
    <location>
        <begin position="73"/>
        <end position="132"/>
    </location>
</feature>
<dbReference type="CDD" id="cd00086">
    <property type="entry name" value="homeodomain"/>
    <property type="match status" value="1"/>
</dbReference>
<evidence type="ECO:0000256" key="3">
    <source>
        <dbReference type="ARBA" id="ARBA00023155"/>
    </source>
</evidence>
<accession>A0A815ZQR9</accession>
<feature type="region of interest" description="Disordered" evidence="7">
    <location>
        <begin position="43"/>
        <end position="67"/>
    </location>
</feature>
<dbReference type="GO" id="GO:0000978">
    <property type="term" value="F:RNA polymerase II cis-regulatory region sequence-specific DNA binding"/>
    <property type="evidence" value="ECO:0007669"/>
    <property type="project" value="TreeGrafter"/>
</dbReference>
<dbReference type="GO" id="GO:0000981">
    <property type="term" value="F:DNA-binding transcription factor activity, RNA polymerase II-specific"/>
    <property type="evidence" value="ECO:0007669"/>
    <property type="project" value="InterPro"/>
</dbReference>
<gene>
    <name evidence="9" type="ORF">XAT740_LOCUS46064</name>
</gene>
<evidence type="ECO:0000256" key="7">
    <source>
        <dbReference type="SAM" id="MobiDB-lite"/>
    </source>
</evidence>
<dbReference type="InterPro" id="IPR001356">
    <property type="entry name" value="HD"/>
</dbReference>
<dbReference type="Pfam" id="PF00046">
    <property type="entry name" value="Homeodomain"/>
    <property type="match status" value="1"/>
</dbReference>
<dbReference type="AlphaFoldDB" id="A0A815ZQR9"/>
<evidence type="ECO:0000256" key="6">
    <source>
        <dbReference type="RuleBase" id="RU000682"/>
    </source>
</evidence>
<keyword evidence="3 5" id="KW-0371">Homeobox</keyword>
<keyword evidence="10" id="KW-1185">Reference proteome</keyword>
<evidence type="ECO:0000256" key="1">
    <source>
        <dbReference type="ARBA" id="ARBA00004123"/>
    </source>
</evidence>
<comment type="subcellular location">
    <subcellularLocation>
        <location evidence="1 5 6">Nucleus</location>
    </subcellularLocation>
</comment>
<protein>
    <recommendedName>
        <fullName evidence="8">Homeobox domain-containing protein</fullName>
    </recommendedName>
</protein>
<dbReference type="Gene3D" id="1.10.10.60">
    <property type="entry name" value="Homeodomain-like"/>
    <property type="match status" value="1"/>
</dbReference>
<dbReference type="SUPFAM" id="SSF46689">
    <property type="entry name" value="Homeodomain-like"/>
    <property type="match status" value="1"/>
</dbReference>
<comment type="caution">
    <text evidence="9">The sequence shown here is derived from an EMBL/GenBank/DDBJ whole genome shotgun (WGS) entry which is preliminary data.</text>
</comment>
<proteinExistence type="predicted"/>
<dbReference type="InterPro" id="IPR017970">
    <property type="entry name" value="Homeobox_CS"/>
</dbReference>
<dbReference type="PANTHER" id="PTHR45793:SF26">
    <property type="entry name" value="HOMEOBOX PROTEIN MIX.1"/>
    <property type="match status" value="1"/>
</dbReference>
<dbReference type="EMBL" id="CAJNOR010006119">
    <property type="protein sequence ID" value="CAF1586369.1"/>
    <property type="molecule type" value="Genomic_DNA"/>
</dbReference>
<dbReference type="PROSITE" id="PS00027">
    <property type="entry name" value="HOMEOBOX_1"/>
    <property type="match status" value="1"/>
</dbReference>
<dbReference type="Proteomes" id="UP000663828">
    <property type="component" value="Unassembled WGS sequence"/>
</dbReference>
<dbReference type="PROSITE" id="PS50071">
    <property type="entry name" value="HOMEOBOX_2"/>
    <property type="match status" value="1"/>
</dbReference>
<reference evidence="9" key="1">
    <citation type="submission" date="2021-02" db="EMBL/GenBank/DDBJ databases">
        <authorList>
            <person name="Nowell W R."/>
        </authorList>
    </citation>
    <scope>NUCLEOTIDE SEQUENCE</scope>
</reference>
<dbReference type="PANTHER" id="PTHR45793">
    <property type="entry name" value="HOMEOBOX PROTEIN"/>
    <property type="match status" value="1"/>
</dbReference>